<dbReference type="SUPFAM" id="SSF49764">
    <property type="entry name" value="HSP20-like chaperones"/>
    <property type="match status" value="1"/>
</dbReference>
<dbReference type="CDD" id="cd06526">
    <property type="entry name" value="metazoan_ACD"/>
    <property type="match status" value="1"/>
</dbReference>
<reference evidence="7" key="1">
    <citation type="submission" date="2012-12" db="EMBL/GenBank/DDBJ databases">
        <authorList>
            <person name="Hellsten U."/>
            <person name="Grimwood J."/>
            <person name="Chapman J.A."/>
            <person name="Shapiro H."/>
            <person name="Aerts A."/>
            <person name="Otillar R.P."/>
            <person name="Terry A.Y."/>
            <person name="Boore J.L."/>
            <person name="Simakov O."/>
            <person name="Marletaz F."/>
            <person name="Cho S.-J."/>
            <person name="Edsinger-Gonzales E."/>
            <person name="Havlak P."/>
            <person name="Kuo D.-H."/>
            <person name="Larsson T."/>
            <person name="Lv J."/>
            <person name="Arendt D."/>
            <person name="Savage R."/>
            <person name="Osoegawa K."/>
            <person name="de Jong P."/>
            <person name="Lindberg D.R."/>
            <person name="Seaver E.C."/>
            <person name="Weisblat D.A."/>
            <person name="Putnam N.H."/>
            <person name="Grigoriev I.V."/>
            <person name="Rokhsar D.S."/>
        </authorList>
    </citation>
    <scope>NUCLEOTIDE SEQUENCE</scope>
    <source>
        <strain evidence="7">I ESC-2004</strain>
    </source>
</reference>
<dbReference type="GO" id="GO:0009408">
    <property type="term" value="P:response to heat"/>
    <property type="evidence" value="ECO:0007669"/>
    <property type="project" value="TreeGrafter"/>
</dbReference>
<name>R7TMQ0_CAPTE</name>
<dbReference type="STRING" id="283909.R7TMQ0"/>
<evidence type="ECO:0000313" key="6">
    <source>
        <dbReference type="EnsemblMetazoa" id="CapteP58971"/>
    </source>
</evidence>
<dbReference type="OrthoDB" id="6052679at2759"/>
<feature type="non-terminal residue" evidence="5">
    <location>
        <position position="1"/>
    </location>
</feature>
<keyword evidence="7" id="KW-1185">Reference proteome</keyword>
<dbReference type="EMBL" id="AMQN01028803">
    <property type="status" value="NOT_ANNOTATED_CDS"/>
    <property type="molecule type" value="Genomic_DNA"/>
</dbReference>
<evidence type="ECO:0000256" key="2">
    <source>
        <dbReference type="RuleBase" id="RU003616"/>
    </source>
</evidence>
<evidence type="ECO:0000259" key="3">
    <source>
        <dbReference type="PROSITE" id="PS01031"/>
    </source>
</evidence>
<dbReference type="PANTHER" id="PTHR45640:SF26">
    <property type="entry name" value="RE23625P"/>
    <property type="match status" value="1"/>
</dbReference>
<dbReference type="EMBL" id="KB309213">
    <property type="protein sequence ID" value="ELT95153.1"/>
    <property type="molecule type" value="Genomic_DNA"/>
</dbReference>
<organism evidence="5">
    <name type="scientific">Capitella teleta</name>
    <name type="common">Polychaete worm</name>
    <dbReference type="NCBI Taxonomy" id="283909"/>
    <lineage>
        <taxon>Eukaryota</taxon>
        <taxon>Metazoa</taxon>
        <taxon>Spiralia</taxon>
        <taxon>Lophotrochozoa</taxon>
        <taxon>Annelida</taxon>
        <taxon>Polychaeta</taxon>
        <taxon>Sedentaria</taxon>
        <taxon>Scolecida</taxon>
        <taxon>Capitellidae</taxon>
        <taxon>Capitella</taxon>
    </lineage>
</organism>
<protein>
    <recommendedName>
        <fullName evidence="3">SHSP domain-containing protein</fullName>
    </recommendedName>
</protein>
<dbReference type="GO" id="GO:0042026">
    <property type="term" value="P:protein refolding"/>
    <property type="evidence" value="ECO:0007669"/>
    <property type="project" value="TreeGrafter"/>
</dbReference>
<dbReference type="EnsemblMetazoa" id="CapteT71035">
    <property type="protein sequence ID" value="CapteP71035"/>
    <property type="gene ID" value="CapteG71035"/>
</dbReference>
<dbReference type="PANTHER" id="PTHR45640">
    <property type="entry name" value="HEAT SHOCK PROTEIN HSP-12.2-RELATED"/>
    <property type="match status" value="1"/>
</dbReference>
<dbReference type="EnsemblMetazoa" id="CapteT58971">
    <property type="protein sequence ID" value="CapteP58971"/>
    <property type="gene ID" value="CapteG58971"/>
</dbReference>
<feature type="domain" description="SHSP" evidence="3">
    <location>
        <begin position="1"/>
        <end position="73"/>
    </location>
</feature>
<dbReference type="Gene3D" id="2.60.40.790">
    <property type="match status" value="1"/>
</dbReference>
<evidence type="ECO:0000313" key="7">
    <source>
        <dbReference type="Proteomes" id="UP000014760"/>
    </source>
</evidence>
<dbReference type="GO" id="GO:0005634">
    <property type="term" value="C:nucleus"/>
    <property type="evidence" value="ECO:0007669"/>
    <property type="project" value="TreeGrafter"/>
</dbReference>
<gene>
    <name evidence="4" type="ORF">CAPTEDRAFT_58971</name>
    <name evidence="5" type="ORF">CAPTEDRAFT_71035</name>
</gene>
<dbReference type="HOGENOM" id="CLU_095001_7_2_1"/>
<dbReference type="GO" id="GO:0051082">
    <property type="term" value="F:unfolded protein binding"/>
    <property type="evidence" value="ECO:0007669"/>
    <property type="project" value="TreeGrafter"/>
</dbReference>
<dbReference type="InterPro" id="IPR001436">
    <property type="entry name" value="Alpha-crystallin/sHSP_animal"/>
</dbReference>
<feature type="non-terminal residue" evidence="5">
    <location>
        <position position="73"/>
    </location>
</feature>
<dbReference type="Proteomes" id="UP000014760">
    <property type="component" value="Unassembled WGS sequence"/>
</dbReference>
<dbReference type="PROSITE" id="PS01031">
    <property type="entry name" value="SHSP"/>
    <property type="match status" value="1"/>
</dbReference>
<dbReference type="EMBL" id="KB310044">
    <property type="protein sequence ID" value="ELT92667.1"/>
    <property type="molecule type" value="Genomic_DNA"/>
</dbReference>
<proteinExistence type="inferred from homology"/>
<dbReference type="EMBL" id="AMQN01013219">
    <property type="status" value="NOT_ANNOTATED_CDS"/>
    <property type="molecule type" value="Genomic_DNA"/>
</dbReference>
<comment type="similarity">
    <text evidence="1 2">Belongs to the small heat shock protein (HSP20) family.</text>
</comment>
<dbReference type="InterPro" id="IPR002068">
    <property type="entry name" value="A-crystallin/Hsp20_dom"/>
</dbReference>
<accession>R7TMQ0</accession>
<evidence type="ECO:0000256" key="1">
    <source>
        <dbReference type="PROSITE-ProRule" id="PRU00285"/>
    </source>
</evidence>
<evidence type="ECO:0000313" key="5">
    <source>
        <dbReference type="EMBL" id="ELT95153.1"/>
    </source>
</evidence>
<dbReference type="InterPro" id="IPR008978">
    <property type="entry name" value="HSP20-like_chaperone"/>
</dbReference>
<dbReference type="GO" id="GO:0005737">
    <property type="term" value="C:cytoplasm"/>
    <property type="evidence" value="ECO:0007669"/>
    <property type="project" value="TreeGrafter"/>
</dbReference>
<evidence type="ECO:0000313" key="4">
    <source>
        <dbReference type="EMBL" id="ELT92667.1"/>
    </source>
</evidence>
<dbReference type="Pfam" id="PF00011">
    <property type="entry name" value="HSP20"/>
    <property type="match status" value="1"/>
</dbReference>
<sequence>KLEFDVRGYDQENITVRVTAGRLVVHAVQREAVDGRKTTNEFCRKIKLPSDVDSEKLHCVYSDNGRLLVESPV</sequence>
<reference evidence="5 7" key="2">
    <citation type="journal article" date="2013" name="Nature">
        <title>Insights into bilaterian evolution from three spiralian genomes.</title>
        <authorList>
            <person name="Simakov O."/>
            <person name="Marletaz F."/>
            <person name="Cho S.J."/>
            <person name="Edsinger-Gonzales E."/>
            <person name="Havlak P."/>
            <person name="Hellsten U."/>
            <person name="Kuo D.H."/>
            <person name="Larsson T."/>
            <person name="Lv J."/>
            <person name="Arendt D."/>
            <person name="Savage R."/>
            <person name="Osoegawa K."/>
            <person name="de Jong P."/>
            <person name="Grimwood J."/>
            <person name="Chapman J.A."/>
            <person name="Shapiro H."/>
            <person name="Aerts A."/>
            <person name="Otillar R.P."/>
            <person name="Terry A.Y."/>
            <person name="Boore J.L."/>
            <person name="Grigoriev I.V."/>
            <person name="Lindberg D.R."/>
            <person name="Seaver E.C."/>
            <person name="Weisblat D.A."/>
            <person name="Putnam N.H."/>
            <person name="Rokhsar D.S."/>
        </authorList>
    </citation>
    <scope>NUCLEOTIDE SEQUENCE</scope>
    <source>
        <strain evidence="5 7">I ESC-2004</strain>
    </source>
</reference>
<dbReference type="AlphaFoldDB" id="R7TMQ0"/>
<reference evidence="6" key="3">
    <citation type="submission" date="2015-06" db="UniProtKB">
        <authorList>
            <consortium name="EnsemblMetazoa"/>
        </authorList>
    </citation>
    <scope>IDENTIFICATION</scope>
</reference>